<evidence type="ECO:0000313" key="11">
    <source>
        <dbReference type="EMBL" id="RJL34473.1"/>
    </source>
</evidence>
<dbReference type="AlphaFoldDB" id="A0A3A4AZB8"/>
<keyword evidence="2" id="KW-0813">Transport</keyword>
<protein>
    <recommendedName>
        <fullName evidence="13">CysZ protein</fullName>
    </recommendedName>
</protein>
<dbReference type="GO" id="GO:0019344">
    <property type="term" value="P:cysteine biosynthetic process"/>
    <property type="evidence" value="ECO:0007669"/>
    <property type="project" value="TreeGrafter"/>
</dbReference>
<dbReference type="Pfam" id="PF07264">
    <property type="entry name" value="EI24"/>
    <property type="match status" value="1"/>
</dbReference>
<feature type="transmembrane region" description="Helical" evidence="10">
    <location>
        <begin position="218"/>
        <end position="238"/>
    </location>
</feature>
<keyword evidence="6 10" id="KW-0812">Transmembrane</keyword>
<dbReference type="InterPro" id="IPR059112">
    <property type="entry name" value="CysZ/EI24"/>
</dbReference>
<dbReference type="GO" id="GO:0005886">
    <property type="term" value="C:plasma membrane"/>
    <property type="evidence" value="ECO:0007669"/>
    <property type="project" value="TreeGrafter"/>
</dbReference>
<dbReference type="RefSeq" id="WP_119925776.1">
    <property type="nucleotide sequence ID" value="NZ_QZEY01000002.1"/>
</dbReference>
<proteinExistence type="predicted"/>
<feature type="transmembrane region" description="Helical" evidence="10">
    <location>
        <begin position="35"/>
        <end position="61"/>
    </location>
</feature>
<dbReference type="InterPro" id="IPR050480">
    <property type="entry name" value="CysZ-like"/>
</dbReference>
<evidence type="ECO:0000256" key="4">
    <source>
        <dbReference type="ARBA" id="ARBA00022519"/>
    </source>
</evidence>
<evidence type="ECO:0000256" key="2">
    <source>
        <dbReference type="ARBA" id="ARBA00022448"/>
    </source>
</evidence>
<keyword evidence="9 10" id="KW-0472">Membrane</keyword>
<feature type="transmembrane region" description="Helical" evidence="10">
    <location>
        <begin position="177"/>
        <end position="197"/>
    </location>
</feature>
<keyword evidence="3" id="KW-1003">Cell membrane</keyword>
<sequence>MVKAVGRKRGLGGFVEGAGCFLRGLGWVAARPRQWLFGLIPALIAFVLYGAALVLLGIYAGDLAELVTPFADGWSAGVRDGFRAVVGVLVFAAGLVLSVFTFTAVTLLIGDPFYEKLSERVEDSLGGAPRAPDVPLWREIARSARDSLVTLVYVVLFTIPLFVLGFVPVVGQTVTPVLGALVSGFFLAVELTSLPLVRRGLRRRERFALLRRNLSATLGFGTLVFLVFLIPLAAVIAMPGAVAGAAMLTRARTTDLAAPTA</sequence>
<evidence type="ECO:0000256" key="1">
    <source>
        <dbReference type="ARBA" id="ARBA00004141"/>
    </source>
</evidence>
<evidence type="ECO:0000256" key="8">
    <source>
        <dbReference type="ARBA" id="ARBA00023032"/>
    </source>
</evidence>
<feature type="transmembrane region" description="Helical" evidence="10">
    <location>
        <begin position="148"/>
        <end position="171"/>
    </location>
</feature>
<keyword evidence="8" id="KW-0764">Sulfate transport</keyword>
<dbReference type="PANTHER" id="PTHR37468:SF1">
    <property type="entry name" value="SULFATE TRANSPORTER CYSZ"/>
    <property type="match status" value="1"/>
</dbReference>
<comment type="subcellular location">
    <subcellularLocation>
        <location evidence="1">Membrane</location>
        <topology evidence="1">Multi-pass membrane protein</topology>
    </subcellularLocation>
</comment>
<reference evidence="11 12" key="1">
    <citation type="submission" date="2018-09" db="EMBL/GenBank/DDBJ databases">
        <title>YIM 75507 draft genome.</title>
        <authorList>
            <person name="Tang S."/>
            <person name="Feng Y."/>
        </authorList>
    </citation>
    <scope>NUCLEOTIDE SEQUENCE [LARGE SCALE GENOMIC DNA]</scope>
    <source>
        <strain evidence="11 12">YIM 75507</strain>
    </source>
</reference>
<evidence type="ECO:0000256" key="10">
    <source>
        <dbReference type="SAM" id="Phobius"/>
    </source>
</evidence>
<dbReference type="PANTHER" id="PTHR37468">
    <property type="entry name" value="SULFATE TRANSPORTER CYSZ"/>
    <property type="match status" value="1"/>
</dbReference>
<organism evidence="11 12">
    <name type="scientific">Bailinhaonella thermotolerans</name>
    <dbReference type="NCBI Taxonomy" id="1070861"/>
    <lineage>
        <taxon>Bacteria</taxon>
        <taxon>Bacillati</taxon>
        <taxon>Actinomycetota</taxon>
        <taxon>Actinomycetes</taxon>
        <taxon>Streptosporangiales</taxon>
        <taxon>Streptosporangiaceae</taxon>
        <taxon>Bailinhaonella</taxon>
    </lineage>
</organism>
<dbReference type="Proteomes" id="UP000265768">
    <property type="component" value="Unassembled WGS sequence"/>
</dbReference>
<evidence type="ECO:0008006" key="13">
    <source>
        <dbReference type="Google" id="ProtNLM"/>
    </source>
</evidence>
<gene>
    <name evidence="11" type="ORF">D5H75_08620</name>
</gene>
<dbReference type="OrthoDB" id="3375053at2"/>
<keyword evidence="7 10" id="KW-1133">Transmembrane helix</keyword>
<keyword evidence="5" id="KW-0028">Amino-acid biosynthesis</keyword>
<dbReference type="GO" id="GO:0009675">
    <property type="term" value="F:high-affinity sulfate:proton symporter activity"/>
    <property type="evidence" value="ECO:0007669"/>
    <property type="project" value="TreeGrafter"/>
</dbReference>
<evidence type="ECO:0000313" key="12">
    <source>
        <dbReference type="Proteomes" id="UP000265768"/>
    </source>
</evidence>
<evidence type="ECO:0000256" key="9">
    <source>
        <dbReference type="ARBA" id="ARBA00023136"/>
    </source>
</evidence>
<evidence type="ECO:0000256" key="7">
    <source>
        <dbReference type="ARBA" id="ARBA00022989"/>
    </source>
</evidence>
<name>A0A3A4AZB8_9ACTN</name>
<comment type="caution">
    <text evidence="11">The sequence shown here is derived from an EMBL/GenBank/DDBJ whole genome shotgun (WGS) entry which is preliminary data.</text>
</comment>
<evidence type="ECO:0000256" key="5">
    <source>
        <dbReference type="ARBA" id="ARBA00022605"/>
    </source>
</evidence>
<evidence type="ECO:0000256" key="3">
    <source>
        <dbReference type="ARBA" id="ARBA00022475"/>
    </source>
</evidence>
<keyword evidence="4" id="KW-0997">Cell inner membrane</keyword>
<accession>A0A3A4AZB8</accession>
<evidence type="ECO:0000256" key="6">
    <source>
        <dbReference type="ARBA" id="ARBA00022692"/>
    </source>
</evidence>
<dbReference type="GO" id="GO:0000103">
    <property type="term" value="P:sulfate assimilation"/>
    <property type="evidence" value="ECO:0007669"/>
    <property type="project" value="TreeGrafter"/>
</dbReference>
<keyword evidence="12" id="KW-1185">Reference proteome</keyword>
<feature type="transmembrane region" description="Helical" evidence="10">
    <location>
        <begin position="81"/>
        <end position="110"/>
    </location>
</feature>
<dbReference type="EMBL" id="QZEY01000002">
    <property type="protein sequence ID" value="RJL34473.1"/>
    <property type="molecule type" value="Genomic_DNA"/>
</dbReference>